<organism evidence="10 11">
    <name type="scientific">Giardia duodenalis assemblage B</name>
    <dbReference type="NCBI Taxonomy" id="1394984"/>
    <lineage>
        <taxon>Eukaryota</taxon>
        <taxon>Metamonada</taxon>
        <taxon>Diplomonadida</taxon>
        <taxon>Hexamitidae</taxon>
        <taxon>Giardiinae</taxon>
        <taxon>Giardia</taxon>
    </lineage>
</organism>
<dbReference type="EMBL" id="JXTI01000191">
    <property type="protein sequence ID" value="KWX11410.1"/>
    <property type="molecule type" value="Genomic_DNA"/>
</dbReference>
<dbReference type="Pfam" id="PF00271">
    <property type="entry name" value="Helicase_C"/>
    <property type="match status" value="1"/>
</dbReference>
<keyword evidence="1" id="KW-0547">Nucleotide-binding</keyword>
<accession>A0A132NMU3</accession>
<dbReference type="Proteomes" id="UP000070089">
    <property type="component" value="Unassembled WGS sequence"/>
</dbReference>
<proteinExistence type="predicted"/>
<name>A0A132NMU3_GIAIN</name>
<evidence type="ECO:0000256" key="6">
    <source>
        <dbReference type="SAM" id="MobiDB-lite"/>
    </source>
</evidence>
<reference evidence="10 11" key="1">
    <citation type="journal article" date="2015" name="Mol. Biochem. Parasitol.">
        <title>Identification of polymorphic genes for use in assemblage B genotyping assays through comparative genomics of multiple assemblage B Giardia duodenalis isolates.</title>
        <authorList>
            <person name="Wielinga C."/>
            <person name="Thompson R.C."/>
            <person name="Monis P."/>
            <person name="Ryan U."/>
        </authorList>
    </citation>
    <scope>NUCLEOTIDE SEQUENCE [LARGE SCALE GENOMIC DNA]</scope>
    <source>
        <strain evidence="10 11">BAH15c1</strain>
    </source>
</reference>
<protein>
    <submittedName>
        <fullName evidence="10">Superfamily II DNA and RNA helicase/ p47/ ATP-dependent</fullName>
    </submittedName>
</protein>
<dbReference type="InterPro" id="IPR014001">
    <property type="entry name" value="Helicase_ATP-bd"/>
</dbReference>
<dbReference type="PROSITE" id="PS51192">
    <property type="entry name" value="HELICASE_ATP_BIND_1"/>
    <property type="match status" value="1"/>
</dbReference>
<dbReference type="PANTHER" id="PTHR47959:SF1">
    <property type="entry name" value="ATP-DEPENDENT RNA HELICASE DBPA"/>
    <property type="match status" value="1"/>
</dbReference>
<gene>
    <name evidence="10" type="ORF">QR46_4623</name>
</gene>
<evidence type="ECO:0000256" key="1">
    <source>
        <dbReference type="ARBA" id="ARBA00022741"/>
    </source>
</evidence>
<evidence type="ECO:0000259" key="8">
    <source>
        <dbReference type="PROSITE" id="PS51194"/>
    </source>
</evidence>
<comment type="caution">
    <text evidence="10">The sequence shown here is derived from an EMBL/GenBank/DDBJ whole genome shotgun (WGS) entry which is preliminary data.</text>
</comment>
<dbReference type="PROSITE" id="PS51194">
    <property type="entry name" value="HELICASE_CTER"/>
    <property type="match status" value="1"/>
</dbReference>
<dbReference type="Pfam" id="PF00270">
    <property type="entry name" value="DEAD"/>
    <property type="match status" value="1"/>
</dbReference>
<dbReference type="GO" id="GO:0003676">
    <property type="term" value="F:nucleic acid binding"/>
    <property type="evidence" value="ECO:0007669"/>
    <property type="project" value="InterPro"/>
</dbReference>
<evidence type="ECO:0000256" key="2">
    <source>
        <dbReference type="ARBA" id="ARBA00022801"/>
    </source>
</evidence>
<dbReference type="SMART" id="SM00490">
    <property type="entry name" value="HELICc"/>
    <property type="match status" value="1"/>
</dbReference>
<dbReference type="Gene3D" id="3.40.50.300">
    <property type="entry name" value="P-loop containing nucleotide triphosphate hydrolases"/>
    <property type="match status" value="2"/>
</dbReference>
<dbReference type="InterPro" id="IPR050079">
    <property type="entry name" value="DEAD_box_RNA_helicase"/>
</dbReference>
<dbReference type="PROSITE" id="PS51195">
    <property type="entry name" value="Q_MOTIF"/>
    <property type="match status" value="1"/>
</dbReference>
<dbReference type="PANTHER" id="PTHR47959">
    <property type="entry name" value="ATP-DEPENDENT RNA HELICASE RHLE-RELATED"/>
    <property type="match status" value="1"/>
</dbReference>
<dbReference type="GO" id="GO:0016787">
    <property type="term" value="F:hydrolase activity"/>
    <property type="evidence" value="ECO:0007669"/>
    <property type="project" value="UniProtKB-KW"/>
</dbReference>
<dbReference type="CDD" id="cd18787">
    <property type="entry name" value="SF2_C_DEAD"/>
    <property type="match status" value="1"/>
</dbReference>
<dbReference type="InterPro" id="IPR027417">
    <property type="entry name" value="P-loop_NTPase"/>
</dbReference>
<feature type="domain" description="Helicase ATP-binding" evidence="7">
    <location>
        <begin position="296"/>
        <end position="473"/>
    </location>
</feature>
<dbReference type="InterPro" id="IPR011545">
    <property type="entry name" value="DEAD/DEAH_box_helicase_dom"/>
</dbReference>
<feature type="short sequence motif" description="Q motif" evidence="5">
    <location>
        <begin position="265"/>
        <end position="293"/>
    </location>
</feature>
<dbReference type="SUPFAM" id="SSF52540">
    <property type="entry name" value="P-loop containing nucleoside triphosphate hydrolases"/>
    <property type="match status" value="1"/>
</dbReference>
<sequence length="653" mass="72479">MTKIIRLVLFNTSGRMNEQMAVAFERLPEARRRHDPKTAKLHCSPYIFRRSSILTSNSVSSMPRTDQGDCLSVSDHFSSGAASILSPSAKMEPTVSEGNRKSLADENLLSTLNCGEMESAYICWNSRSIWQIYSLTVICESVTMDTKRKIPKTSITSFIDACLLCSVRQSLNQMNLSKYGVRYLLHFIVLSIKRMLFKGMAPKAEKEGGKKAAGVSPKEPTPQKSISKEDAGDELALLADAGAEATSGVLRQARAGSPRSGTLLTRFSDFNIKDEVLQAIVSNGFESPSDVQSMAIPPALEHKDVICQAKSGKGKTAVFVLSLLHMIDPQAAPHKVQALILCNTHELAMQIYKEFARFAINLPDIKDKILCAIGGVTVSLHVKALKSKDVSIVVGTIGRMSDLMERGALDLSCIKYLVLDEFDALFKEEDNFKKITGLISKMPADHQTLLFTATFTEHSEKFARSILRDGYVAILVDDKQLVLTGLMQYYFDAPEEKKLHILLDCLRLLPFSQAVIFAKDISRVTALNEFLKEEGHECVCFFGKMHHKKREEVFQGFKDKKARILVSTDIFQRGVDFANVNLVIHYDMPDSSDAYLHRSGRAGRFETAGMVLLFVGTAEESEMLSQIQGRFATSIPQVQSPEEIDVKTAFTGK</sequence>
<dbReference type="VEuPathDB" id="GiardiaDB:QR46_4623"/>
<evidence type="ECO:0000256" key="5">
    <source>
        <dbReference type="PROSITE-ProRule" id="PRU00552"/>
    </source>
</evidence>
<keyword evidence="3 10" id="KW-0347">Helicase</keyword>
<evidence type="ECO:0000313" key="11">
    <source>
        <dbReference type="Proteomes" id="UP000070089"/>
    </source>
</evidence>
<evidence type="ECO:0000313" key="10">
    <source>
        <dbReference type="EMBL" id="KWX11410.1"/>
    </source>
</evidence>
<evidence type="ECO:0000259" key="9">
    <source>
        <dbReference type="PROSITE" id="PS51195"/>
    </source>
</evidence>
<dbReference type="InterPro" id="IPR014014">
    <property type="entry name" value="RNA_helicase_DEAD_Q_motif"/>
</dbReference>
<dbReference type="InterPro" id="IPR001650">
    <property type="entry name" value="Helicase_C-like"/>
</dbReference>
<feature type="domain" description="Helicase C-terminal" evidence="8">
    <location>
        <begin position="485"/>
        <end position="647"/>
    </location>
</feature>
<keyword evidence="4" id="KW-0067">ATP-binding</keyword>
<feature type="region of interest" description="Disordered" evidence="6">
    <location>
        <begin position="207"/>
        <end position="229"/>
    </location>
</feature>
<evidence type="ECO:0000256" key="3">
    <source>
        <dbReference type="ARBA" id="ARBA00022806"/>
    </source>
</evidence>
<feature type="domain" description="DEAD-box RNA helicase Q" evidence="9">
    <location>
        <begin position="265"/>
        <end position="293"/>
    </location>
</feature>
<dbReference type="AlphaFoldDB" id="A0A132NMU3"/>
<evidence type="ECO:0000259" key="7">
    <source>
        <dbReference type="PROSITE" id="PS51192"/>
    </source>
</evidence>
<keyword evidence="2" id="KW-0378">Hydrolase</keyword>
<dbReference type="OrthoDB" id="10265785at2759"/>
<dbReference type="SMART" id="SM00487">
    <property type="entry name" value="DEXDc"/>
    <property type="match status" value="1"/>
</dbReference>
<dbReference type="GO" id="GO:0005829">
    <property type="term" value="C:cytosol"/>
    <property type="evidence" value="ECO:0007669"/>
    <property type="project" value="TreeGrafter"/>
</dbReference>
<dbReference type="GO" id="GO:0005524">
    <property type="term" value="F:ATP binding"/>
    <property type="evidence" value="ECO:0007669"/>
    <property type="project" value="UniProtKB-KW"/>
</dbReference>
<evidence type="ECO:0000256" key="4">
    <source>
        <dbReference type="ARBA" id="ARBA00022840"/>
    </source>
</evidence>
<dbReference type="GO" id="GO:0003724">
    <property type="term" value="F:RNA helicase activity"/>
    <property type="evidence" value="ECO:0007669"/>
    <property type="project" value="InterPro"/>
</dbReference>